<organism evidence="2">
    <name type="scientific">uncultured Thermosediminibacter sp</name>
    <dbReference type="NCBI Taxonomy" id="585038"/>
    <lineage>
        <taxon>Bacteria</taxon>
        <taxon>Bacillati</taxon>
        <taxon>Bacillota</taxon>
        <taxon>Clostridia</taxon>
        <taxon>Thermosediminibacterales</taxon>
        <taxon>Thermosediminibacteraceae</taxon>
        <taxon>Thermosediminibacter</taxon>
        <taxon>environmental samples</taxon>
    </lineage>
</organism>
<reference evidence="2" key="1">
    <citation type="journal article" date="2013" name="Environ. Microbiol.">
        <title>Seasonally variable intestinal metagenomes of the red palm weevil (Rhynchophorus ferrugineus).</title>
        <authorList>
            <person name="Jia S."/>
            <person name="Zhang X."/>
            <person name="Zhang G."/>
            <person name="Yin A."/>
            <person name="Zhang S."/>
            <person name="Li F."/>
            <person name="Wang L."/>
            <person name="Zhao D."/>
            <person name="Yun Q."/>
            <person name="Tala"/>
            <person name="Wang J."/>
            <person name="Sun G."/>
            <person name="Baabdullah M."/>
            <person name="Yu X."/>
            <person name="Hu S."/>
            <person name="Al-Mssallem I.S."/>
            <person name="Yu J."/>
        </authorList>
    </citation>
    <scope>NUCLEOTIDE SEQUENCE</scope>
</reference>
<dbReference type="InterPro" id="IPR050834">
    <property type="entry name" value="Glycosyltransf_2"/>
</dbReference>
<dbReference type="SUPFAM" id="SSF53448">
    <property type="entry name" value="Nucleotide-diphospho-sugar transferases"/>
    <property type="match status" value="1"/>
</dbReference>
<evidence type="ECO:0000259" key="1">
    <source>
        <dbReference type="Pfam" id="PF00535"/>
    </source>
</evidence>
<sequence length="77" mass="8075">MSSTTVVVTSHNQGVLIRKAVESARAQTTMPEAVIVVDDGSTDRESLEVLDELSSRAGVVVVRQTNGGPSSARNHGI</sequence>
<dbReference type="Gene3D" id="3.90.550.10">
    <property type="entry name" value="Spore Coat Polysaccharide Biosynthesis Protein SpsA, Chain A"/>
    <property type="match status" value="1"/>
</dbReference>
<dbReference type="InterPro" id="IPR001173">
    <property type="entry name" value="Glyco_trans_2-like"/>
</dbReference>
<dbReference type="EMBL" id="KF127893">
    <property type="protein sequence ID" value="AIA95253.1"/>
    <property type="molecule type" value="Genomic_DNA"/>
</dbReference>
<accession>A0A060CF09</accession>
<name>A0A060CF09_9FIRM</name>
<dbReference type="AlphaFoldDB" id="A0A060CF09"/>
<feature type="non-terminal residue" evidence="2">
    <location>
        <position position="77"/>
    </location>
</feature>
<dbReference type="Pfam" id="PF00535">
    <property type="entry name" value="Glycos_transf_2"/>
    <property type="match status" value="1"/>
</dbReference>
<dbReference type="CDD" id="cd00761">
    <property type="entry name" value="Glyco_tranf_GTA_type"/>
    <property type="match status" value="1"/>
</dbReference>
<dbReference type="PANTHER" id="PTHR43685:SF2">
    <property type="entry name" value="GLYCOSYLTRANSFERASE 2-LIKE DOMAIN-CONTAINING PROTEIN"/>
    <property type="match status" value="1"/>
</dbReference>
<dbReference type="InterPro" id="IPR029044">
    <property type="entry name" value="Nucleotide-diphossugar_trans"/>
</dbReference>
<protein>
    <submittedName>
        <fullName evidence="2">Glycos_transf_2</fullName>
    </submittedName>
</protein>
<dbReference type="PANTHER" id="PTHR43685">
    <property type="entry name" value="GLYCOSYLTRANSFERASE"/>
    <property type="match status" value="1"/>
</dbReference>
<proteinExistence type="predicted"/>
<feature type="domain" description="Glycosyltransferase 2-like" evidence="1">
    <location>
        <begin position="5"/>
        <end position="77"/>
    </location>
</feature>
<evidence type="ECO:0000313" key="2">
    <source>
        <dbReference type="EMBL" id="AIA95253.1"/>
    </source>
</evidence>